<dbReference type="NCBIfam" id="NF005486">
    <property type="entry name" value="PRK07093.1"/>
    <property type="match status" value="1"/>
</dbReference>
<dbReference type="EMBL" id="JACIBY010000006">
    <property type="protein sequence ID" value="MBB3839057.1"/>
    <property type="molecule type" value="Genomic_DNA"/>
</dbReference>
<proteinExistence type="predicted"/>
<sequence>MINTLSTLEAIQKMNQLGRERTPFLFIIDFLAQRPVVIPLSQLDPTAILFDFNGVHNRTTHPTPHLAPFTFSKSPLSLEDYTPKFELVVGHLKRGDSFLTNLSIPTPIHTELDLKTIFYHSKAKYRLWWQHQFVCFSPEIFVQIRGNRIASFPMKGTIDAQLPNAEERILSDKKEAAEHATIVDLIRNDLSMIAQKVWVERYRYLDTLTTNQKSLLQVSSEIAGLMPSNWRNFIGNWLFQLLPAGSISGAPKPSTLDIIRRAEGYERGYYTGITGIFDGENFDSGVLIRFIEQSGEQLIFKSGGGITARSQVHIEYQEMIDKIYLPISNATIHRNPSAFQRAVV</sequence>
<dbReference type="PANTHER" id="PTHR11236">
    <property type="entry name" value="AMINOBENZOATE/ANTHRANILATE SYNTHASE"/>
    <property type="match status" value="1"/>
</dbReference>
<comment type="caution">
    <text evidence="2">The sequence shown here is derived from an EMBL/GenBank/DDBJ whole genome shotgun (WGS) entry which is preliminary data.</text>
</comment>
<dbReference type="PANTHER" id="PTHR11236:SF50">
    <property type="entry name" value="AMINODEOXYCHORISMATE SYNTHASE COMPONENT 1"/>
    <property type="match status" value="1"/>
</dbReference>
<dbReference type="Proteomes" id="UP000541352">
    <property type="component" value="Unassembled WGS sequence"/>
</dbReference>
<dbReference type="GO" id="GO:0046820">
    <property type="term" value="F:4-amino-4-deoxychorismate synthase activity"/>
    <property type="evidence" value="ECO:0007669"/>
    <property type="project" value="UniProtKB-EC"/>
</dbReference>
<keyword evidence="2" id="KW-0808">Transferase</keyword>
<protein>
    <submittedName>
        <fullName evidence="2">Para-aminobenzoate synthetase component 1</fullName>
        <ecNumber evidence="2">2.6.1.85</ecNumber>
    </submittedName>
</protein>
<dbReference type="InterPro" id="IPR019999">
    <property type="entry name" value="Anth_synth_I-like"/>
</dbReference>
<evidence type="ECO:0000259" key="1">
    <source>
        <dbReference type="Pfam" id="PF00425"/>
    </source>
</evidence>
<dbReference type="InterPro" id="IPR005801">
    <property type="entry name" value="ADC_synthase"/>
</dbReference>
<keyword evidence="2" id="KW-0032">Aminotransferase</keyword>
<feature type="domain" description="Chorismate-utilising enzyme C-terminal" evidence="1">
    <location>
        <begin position="79"/>
        <end position="322"/>
    </location>
</feature>
<dbReference type="PRINTS" id="PR00095">
    <property type="entry name" value="ANTSNTHASEI"/>
</dbReference>
<dbReference type="EC" id="2.6.1.85" evidence="2"/>
<accession>A0A7W6ER16</accession>
<dbReference type="AlphaFoldDB" id="A0A7W6ER16"/>
<evidence type="ECO:0000313" key="3">
    <source>
        <dbReference type="Proteomes" id="UP000541352"/>
    </source>
</evidence>
<dbReference type="GO" id="GO:0000162">
    <property type="term" value="P:L-tryptophan biosynthetic process"/>
    <property type="evidence" value="ECO:0007669"/>
    <property type="project" value="TreeGrafter"/>
</dbReference>
<dbReference type="RefSeq" id="WP_183975022.1">
    <property type="nucleotide sequence ID" value="NZ_JACIBY010000006.1"/>
</dbReference>
<dbReference type="SUPFAM" id="SSF56322">
    <property type="entry name" value="ADC synthase"/>
    <property type="match status" value="1"/>
</dbReference>
<dbReference type="Gene3D" id="3.60.120.10">
    <property type="entry name" value="Anthranilate synthase"/>
    <property type="match status" value="1"/>
</dbReference>
<keyword evidence="3" id="KW-1185">Reference proteome</keyword>
<dbReference type="Pfam" id="PF00425">
    <property type="entry name" value="Chorismate_bind"/>
    <property type="match status" value="1"/>
</dbReference>
<name>A0A7W6ER16_9BACT</name>
<reference evidence="2 3" key="1">
    <citation type="submission" date="2020-08" db="EMBL/GenBank/DDBJ databases">
        <title>Genomic Encyclopedia of Type Strains, Phase IV (KMG-IV): sequencing the most valuable type-strain genomes for metagenomic binning, comparative biology and taxonomic classification.</title>
        <authorList>
            <person name="Goeker M."/>
        </authorList>
    </citation>
    <scope>NUCLEOTIDE SEQUENCE [LARGE SCALE GENOMIC DNA]</scope>
    <source>
        <strain evidence="2 3">DSM 17976</strain>
    </source>
</reference>
<evidence type="ECO:0000313" key="2">
    <source>
        <dbReference type="EMBL" id="MBB3839057.1"/>
    </source>
</evidence>
<dbReference type="InterPro" id="IPR015890">
    <property type="entry name" value="Chorismate_C"/>
</dbReference>
<gene>
    <name evidence="2" type="ORF">FHS57_003063</name>
</gene>
<organism evidence="2 3">
    <name type="scientific">Runella defluvii</name>
    <dbReference type="NCBI Taxonomy" id="370973"/>
    <lineage>
        <taxon>Bacteria</taxon>
        <taxon>Pseudomonadati</taxon>
        <taxon>Bacteroidota</taxon>
        <taxon>Cytophagia</taxon>
        <taxon>Cytophagales</taxon>
        <taxon>Spirosomataceae</taxon>
        <taxon>Runella</taxon>
    </lineage>
</organism>